<reference evidence="1" key="1">
    <citation type="submission" date="2022-01" db="EMBL/GenBank/DDBJ databases">
        <authorList>
            <person name="King R."/>
        </authorList>
    </citation>
    <scope>NUCLEOTIDE SEQUENCE</scope>
</reference>
<evidence type="ECO:0000313" key="1">
    <source>
        <dbReference type="EMBL" id="CAH1405059.1"/>
    </source>
</evidence>
<feature type="non-terminal residue" evidence="1">
    <location>
        <position position="1"/>
    </location>
</feature>
<gene>
    <name evidence="1" type="ORF">NEZAVI_LOCUS13350</name>
</gene>
<organism evidence="1 2">
    <name type="scientific">Nezara viridula</name>
    <name type="common">Southern green stink bug</name>
    <name type="synonym">Cimex viridulus</name>
    <dbReference type="NCBI Taxonomy" id="85310"/>
    <lineage>
        <taxon>Eukaryota</taxon>
        <taxon>Metazoa</taxon>
        <taxon>Ecdysozoa</taxon>
        <taxon>Arthropoda</taxon>
        <taxon>Hexapoda</taxon>
        <taxon>Insecta</taxon>
        <taxon>Pterygota</taxon>
        <taxon>Neoptera</taxon>
        <taxon>Paraneoptera</taxon>
        <taxon>Hemiptera</taxon>
        <taxon>Heteroptera</taxon>
        <taxon>Panheteroptera</taxon>
        <taxon>Pentatomomorpha</taxon>
        <taxon>Pentatomoidea</taxon>
        <taxon>Pentatomidae</taxon>
        <taxon>Pentatominae</taxon>
        <taxon>Nezara</taxon>
    </lineage>
</organism>
<feature type="non-terminal residue" evidence="1">
    <location>
        <position position="110"/>
    </location>
</feature>
<accession>A0A9P0HMX8</accession>
<evidence type="ECO:0000313" key="2">
    <source>
        <dbReference type="Proteomes" id="UP001152798"/>
    </source>
</evidence>
<name>A0A9P0HMX8_NEZVI</name>
<dbReference type="EMBL" id="OV725082">
    <property type="protein sequence ID" value="CAH1405059.1"/>
    <property type="molecule type" value="Genomic_DNA"/>
</dbReference>
<proteinExistence type="predicted"/>
<sequence length="110" mass="12281">MMSKGDVLSNCQTYLPSKNAPHVYYGVLVECGQPRTCNLQKTRLAVEDWPQAYFSPGYAPIQYFLGTIWKGEVVCPATRCYLSYLPGDSFEDPFQSESLPQGVGCRNTSI</sequence>
<keyword evidence="2" id="KW-1185">Reference proteome</keyword>
<dbReference type="Proteomes" id="UP001152798">
    <property type="component" value="Chromosome 6"/>
</dbReference>
<protein>
    <submittedName>
        <fullName evidence="1">Uncharacterized protein</fullName>
    </submittedName>
</protein>
<dbReference type="AlphaFoldDB" id="A0A9P0HMX8"/>